<feature type="transmembrane region" description="Helical" evidence="5">
    <location>
        <begin position="143"/>
        <end position="163"/>
    </location>
</feature>
<evidence type="ECO:0000256" key="2">
    <source>
        <dbReference type="ARBA" id="ARBA00022692"/>
    </source>
</evidence>
<dbReference type="CDD" id="cd17489">
    <property type="entry name" value="MFS_YfcJ_like"/>
    <property type="match status" value="1"/>
</dbReference>
<gene>
    <name evidence="7" type="ORF">MNQ99_17010</name>
</gene>
<sequence length="410" mass="42740">MEADRVQEKLWSRNLVLAIGTNLFIYIVFYLLMTSMALYAAQRFLASDAGAGFASSAFIVGALVSRFFAGPLIDNVGRRRILLISLAAFVAASLLYIPAGSLPLLLALRLVHGVAFGLANTAVTAGAQALIPPTRRSEGTGYFAVSTTLATAIGPLMAVLLVVDGNYDRVFLFCAACSVAAMLVTLTLRLPKAPPAPAAVVNQRGPGSMTEKMHRRPGSLLAKVFEPAVLPITTVLLVAGLAYSGVLSFLASYANAAGATDAAALFFGVFAAAVLVSRLTAGRIQDRRGDNVVIYPAMALFAAGLALLALGPAIWVVLASAVLSGLGFGTLLPGTQAITVGLIPEHRFGTALATYYLMLDIGTGLGPVLLGLLVPLTGFNGMYAWLGGLMVACIPLYYLVHGRAARKVPV</sequence>
<dbReference type="Proteomes" id="UP000829069">
    <property type="component" value="Chromosome"/>
</dbReference>
<dbReference type="RefSeq" id="WP_241913786.1">
    <property type="nucleotide sequence ID" value="NZ_CP093326.1"/>
</dbReference>
<proteinExistence type="predicted"/>
<comment type="subcellular location">
    <subcellularLocation>
        <location evidence="1">Cell membrane</location>
        <topology evidence="1">Multi-pass membrane protein</topology>
    </subcellularLocation>
</comment>
<evidence type="ECO:0000256" key="5">
    <source>
        <dbReference type="SAM" id="Phobius"/>
    </source>
</evidence>
<protein>
    <submittedName>
        <fullName evidence="7">MFS transporter</fullName>
    </submittedName>
</protein>
<feature type="transmembrane region" description="Helical" evidence="5">
    <location>
        <begin position="293"/>
        <end position="315"/>
    </location>
</feature>
<accession>A0ABY3WAI1</accession>
<dbReference type="InterPro" id="IPR005829">
    <property type="entry name" value="Sugar_transporter_CS"/>
</dbReference>
<feature type="transmembrane region" description="Helical" evidence="5">
    <location>
        <begin position="263"/>
        <end position="281"/>
    </location>
</feature>
<feature type="transmembrane region" description="Helical" evidence="5">
    <location>
        <begin position="51"/>
        <end position="69"/>
    </location>
</feature>
<dbReference type="InterPro" id="IPR020846">
    <property type="entry name" value="MFS_dom"/>
</dbReference>
<evidence type="ECO:0000256" key="1">
    <source>
        <dbReference type="ARBA" id="ARBA00004651"/>
    </source>
</evidence>
<feature type="transmembrane region" description="Helical" evidence="5">
    <location>
        <begin position="111"/>
        <end position="131"/>
    </location>
</feature>
<feature type="transmembrane region" description="Helical" evidence="5">
    <location>
        <begin position="81"/>
        <end position="99"/>
    </location>
</feature>
<dbReference type="SUPFAM" id="SSF103473">
    <property type="entry name" value="MFS general substrate transporter"/>
    <property type="match status" value="1"/>
</dbReference>
<feature type="transmembrane region" description="Helical" evidence="5">
    <location>
        <begin position="382"/>
        <end position="400"/>
    </location>
</feature>
<reference evidence="7 8" key="1">
    <citation type="submission" date="2022-03" db="EMBL/GenBank/DDBJ databases">
        <title>Isotopic signatures of nitrous oxide derived from detoxification processes.</title>
        <authorList>
            <person name="Behrendt U."/>
            <person name="Buchen C."/>
            <person name="Well R."/>
            <person name="Ulrich A."/>
            <person name="Rohe L."/>
            <person name="Kolb S."/>
            <person name="Schloter M."/>
            <person name="Horn M.A."/>
            <person name="Augustin J."/>
        </authorList>
    </citation>
    <scope>NUCLEOTIDE SEQUENCE [LARGE SCALE GENOMIC DNA]</scope>
    <source>
        <strain evidence="7 8">S4-C24</strain>
    </source>
</reference>
<dbReference type="PROSITE" id="PS00216">
    <property type="entry name" value="SUGAR_TRANSPORT_1"/>
    <property type="match status" value="1"/>
</dbReference>
<organism evidence="7 8">
    <name type="scientific">Arthrobacter sulfonylureivorans</name>
    <dbReference type="NCBI Taxonomy" id="2486855"/>
    <lineage>
        <taxon>Bacteria</taxon>
        <taxon>Bacillati</taxon>
        <taxon>Actinomycetota</taxon>
        <taxon>Actinomycetes</taxon>
        <taxon>Micrococcales</taxon>
        <taxon>Micrococcaceae</taxon>
        <taxon>Arthrobacter</taxon>
    </lineage>
</organism>
<feature type="transmembrane region" description="Helical" evidence="5">
    <location>
        <begin position="169"/>
        <end position="188"/>
    </location>
</feature>
<feature type="transmembrane region" description="Helical" evidence="5">
    <location>
        <begin position="220"/>
        <end position="243"/>
    </location>
</feature>
<dbReference type="PROSITE" id="PS50850">
    <property type="entry name" value="MFS"/>
    <property type="match status" value="1"/>
</dbReference>
<evidence type="ECO:0000256" key="3">
    <source>
        <dbReference type="ARBA" id="ARBA00022989"/>
    </source>
</evidence>
<keyword evidence="2 5" id="KW-0812">Transmembrane</keyword>
<dbReference type="InterPro" id="IPR011701">
    <property type="entry name" value="MFS"/>
</dbReference>
<keyword evidence="8" id="KW-1185">Reference proteome</keyword>
<dbReference type="PANTHER" id="PTHR23531">
    <property type="entry name" value="QUINOLENE RESISTANCE PROTEIN NORA"/>
    <property type="match status" value="1"/>
</dbReference>
<feature type="domain" description="Major facilitator superfamily (MFS) profile" evidence="6">
    <location>
        <begin position="15"/>
        <end position="405"/>
    </location>
</feature>
<dbReference type="PANTHER" id="PTHR23531:SF1">
    <property type="entry name" value="QUINOLENE RESISTANCE PROTEIN NORA"/>
    <property type="match status" value="1"/>
</dbReference>
<dbReference type="InterPro" id="IPR052714">
    <property type="entry name" value="MFS_Exporter"/>
</dbReference>
<name>A0ABY3WAI1_9MICC</name>
<keyword evidence="3 5" id="KW-1133">Transmembrane helix</keyword>
<evidence type="ECO:0000259" key="6">
    <source>
        <dbReference type="PROSITE" id="PS50850"/>
    </source>
</evidence>
<dbReference type="Gene3D" id="1.20.1250.20">
    <property type="entry name" value="MFS general substrate transporter like domains"/>
    <property type="match status" value="1"/>
</dbReference>
<feature type="transmembrane region" description="Helical" evidence="5">
    <location>
        <begin position="355"/>
        <end position="376"/>
    </location>
</feature>
<evidence type="ECO:0000313" key="8">
    <source>
        <dbReference type="Proteomes" id="UP000829069"/>
    </source>
</evidence>
<evidence type="ECO:0000313" key="7">
    <source>
        <dbReference type="EMBL" id="UNK45593.1"/>
    </source>
</evidence>
<dbReference type="InterPro" id="IPR036259">
    <property type="entry name" value="MFS_trans_sf"/>
</dbReference>
<dbReference type="EMBL" id="CP093326">
    <property type="protein sequence ID" value="UNK45593.1"/>
    <property type="molecule type" value="Genomic_DNA"/>
</dbReference>
<feature type="transmembrane region" description="Helical" evidence="5">
    <location>
        <begin position="321"/>
        <end position="343"/>
    </location>
</feature>
<evidence type="ECO:0000256" key="4">
    <source>
        <dbReference type="ARBA" id="ARBA00023136"/>
    </source>
</evidence>
<keyword evidence="4 5" id="KW-0472">Membrane</keyword>
<feature type="transmembrane region" description="Helical" evidence="5">
    <location>
        <begin position="15"/>
        <end position="39"/>
    </location>
</feature>
<dbReference type="Pfam" id="PF07690">
    <property type="entry name" value="MFS_1"/>
    <property type="match status" value="1"/>
</dbReference>